<evidence type="ECO:0000256" key="1">
    <source>
        <dbReference type="SAM" id="MobiDB-lite"/>
    </source>
</evidence>
<evidence type="ECO:0000256" key="2">
    <source>
        <dbReference type="SAM" id="Phobius"/>
    </source>
</evidence>
<feature type="compositionally biased region" description="Low complexity" evidence="1">
    <location>
        <begin position="100"/>
        <end position="111"/>
    </location>
</feature>
<proteinExistence type="predicted"/>
<feature type="region of interest" description="Disordered" evidence="1">
    <location>
        <begin position="97"/>
        <end position="165"/>
    </location>
</feature>
<keyword evidence="4" id="KW-1185">Reference proteome</keyword>
<name>A0AAW0ANM2_9AGAR</name>
<feature type="compositionally biased region" description="Polar residues" evidence="1">
    <location>
        <begin position="124"/>
        <end position="138"/>
    </location>
</feature>
<protein>
    <submittedName>
        <fullName evidence="3">Uncharacterized protein</fullName>
    </submittedName>
</protein>
<dbReference type="EMBL" id="JAYKXP010000362">
    <property type="protein sequence ID" value="KAK7014459.1"/>
    <property type="molecule type" value="Genomic_DNA"/>
</dbReference>
<dbReference type="AlphaFoldDB" id="A0AAW0ANM2"/>
<accession>A0AAW0ANM2</accession>
<dbReference type="Proteomes" id="UP001383192">
    <property type="component" value="Unassembled WGS sequence"/>
</dbReference>
<evidence type="ECO:0000313" key="4">
    <source>
        <dbReference type="Proteomes" id="UP001383192"/>
    </source>
</evidence>
<keyword evidence="2" id="KW-1133">Transmembrane helix</keyword>
<keyword evidence="2" id="KW-0812">Transmembrane</keyword>
<sequence length="165" mass="17547">MRQEGYNPDLLSLPSQNTRQASTEQHRDAESRFTNSLAAASKETLELGAGITPITYPKPFWRTKKGLVVLVIVFVVIVAAAVVGAVVGVIASNKSKADRSNSTTSLNATSTHAGDESSPLAGTASLTPTFSPISSASFTRTLGTPPPPPTTSLPDFKHLRWRTKQ</sequence>
<comment type="caution">
    <text evidence="3">The sequence shown here is derived from an EMBL/GenBank/DDBJ whole genome shotgun (WGS) entry which is preliminary data.</text>
</comment>
<evidence type="ECO:0000313" key="3">
    <source>
        <dbReference type="EMBL" id="KAK7014459.1"/>
    </source>
</evidence>
<feature type="transmembrane region" description="Helical" evidence="2">
    <location>
        <begin position="67"/>
        <end position="91"/>
    </location>
</feature>
<feature type="compositionally biased region" description="Polar residues" evidence="1">
    <location>
        <begin position="13"/>
        <end position="23"/>
    </location>
</feature>
<organism evidence="3 4">
    <name type="scientific">Paramarasmius palmivorus</name>
    <dbReference type="NCBI Taxonomy" id="297713"/>
    <lineage>
        <taxon>Eukaryota</taxon>
        <taxon>Fungi</taxon>
        <taxon>Dikarya</taxon>
        <taxon>Basidiomycota</taxon>
        <taxon>Agaricomycotina</taxon>
        <taxon>Agaricomycetes</taxon>
        <taxon>Agaricomycetidae</taxon>
        <taxon>Agaricales</taxon>
        <taxon>Marasmiineae</taxon>
        <taxon>Marasmiaceae</taxon>
        <taxon>Paramarasmius</taxon>
    </lineage>
</organism>
<gene>
    <name evidence="3" type="ORF">VNI00_019353</name>
</gene>
<keyword evidence="2" id="KW-0472">Membrane</keyword>
<feature type="region of interest" description="Disordered" evidence="1">
    <location>
        <begin position="1"/>
        <end position="31"/>
    </location>
</feature>
<reference evidence="3 4" key="1">
    <citation type="submission" date="2024-01" db="EMBL/GenBank/DDBJ databases">
        <title>A draft genome for a cacao thread blight-causing isolate of Paramarasmius palmivorus.</title>
        <authorList>
            <person name="Baruah I.K."/>
            <person name="Bukari Y."/>
            <person name="Amoako-Attah I."/>
            <person name="Meinhardt L.W."/>
            <person name="Bailey B.A."/>
            <person name="Cohen S.P."/>
        </authorList>
    </citation>
    <scope>NUCLEOTIDE SEQUENCE [LARGE SCALE GENOMIC DNA]</scope>
    <source>
        <strain evidence="3 4">GH-12</strain>
    </source>
</reference>